<name>K0KEM6_WICCF</name>
<comment type="caution">
    <text evidence="2">The sequence shown here is derived from an EMBL/GenBank/DDBJ whole genome shotgun (WGS) entry which is preliminary data.</text>
</comment>
<keyword evidence="1" id="KW-0732">Signal</keyword>
<organism evidence="2 3">
    <name type="scientific">Wickerhamomyces ciferrii (strain ATCC 14091 / BCRC 22168 / CBS 111 / JCM 3599 / NBRC 0793 / NRRL Y-1031 F-60-10)</name>
    <name type="common">Yeast</name>
    <name type="synonym">Pichia ciferrii</name>
    <dbReference type="NCBI Taxonomy" id="1206466"/>
    <lineage>
        <taxon>Eukaryota</taxon>
        <taxon>Fungi</taxon>
        <taxon>Dikarya</taxon>
        <taxon>Ascomycota</taxon>
        <taxon>Saccharomycotina</taxon>
        <taxon>Saccharomycetes</taxon>
        <taxon>Phaffomycetales</taxon>
        <taxon>Wickerhamomycetaceae</taxon>
        <taxon>Wickerhamomyces</taxon>
    </lineage>
</organism>
<protein>
    <submittedName>
        <fullName evidence="2">Secreted protein</fullName>
    </submittedName>
</protein>
<gene>
    <name evidence="2" type="ORF">BN7_211</name>
</gene>
<proteinExistence type="predicted"/>
<dbReference type="EMBL" id="CAIF01000003">
    <property type="protein sequence ID" value="CCH40677.1"/>
    <property type="molecule type" value="Genomic_DNA"/>
</dbReference>
<dbReference type="AlphaFoldDB" id="K0KEM6"/>
<feature type="chain" id="PRO_5003834255" evidence="1">
    <location>
        <begin position="19"/>
        <end position="362"/>
    </location>
</feature>
<feature type="signal peptide" evidence="1">
    <location>
        <begin position="1"/>
        <end position="18"/>
    </location>
</feature>
<reference evidence="2 3" key="1">
    <citation type="journal article" date="2012" name="Eukaryot. Cell">
        <title>Draft genome sequence of Wickerhamomyces ciferrii NRRL Y-1031 F-60-10.</title>
        <authorList>
            <person name="Schneider J."/>
            <person name="Andrea H."/>
            <person name="Blom J."/>
            <person name="Jaenicke S."/>
            <person name="Ruckert C."/>
            <person name="Schorsch C."/>
            <person name="Szczepanowski R."/>
            <person name="Farwick M."/>
            <person name="Goesmann A."/>
            <person name="Puhler A."/>
            <person name="Schaffer S."/>
            <person name="Tauch A."/>
            <person name="Kohler T."/>
            <person name="Brinkrolf K."/>
        </authorList>
    </citation>
    <scope>NUCLEOTIDE SEQUENCE [LARGE SCALE GENOMIC DNA]</scope>
    <source>
        <strain evidence="3">ATCC 14091 / BCRC 22168 / CBS 111 / JCM 3599 / NBRC 0793 / NRRL Y-1031 F-60-10</strain>
    </source>
</reference>
<dbReference type="HOGENOM" id="CLU_765492_0_0_1"/>
<keyword evidence="3" id="KW-1185">Reference proteome</keyword>
<evidence type="ECO:0000313" key="3">
    <source>
        <dbReference type="Proteomes" id="UP000009328"/>
    </source>
</evidence>
<sequence>MKLQVLLGVLGAVSTVLGAVSKGAEKSKVCANSLNQDDLSFTGFKFEMVLNPIPLSEVDKIGEDKRFSFNLHLCSNGYISSTIVTYFYERLNSKDLTTLVPFNKTLSLRTGEGIDTKAIHLKMARNKRSSTMPILAQNKQDGSIGGIFGSIDGSLSNSTDIESYFPVAELFFDPHLSWVEKTSDNLSFTHFPIYTGILGISESPQKAVTNLNGHTLRFNPNWYESVSVTETYDFTKDERDFSAKVKDELAKATFTILQKTYRGLFRFHKHQIDKYQGVKQSSKQRLFSKVSGMFKSSTSNDFDPKNSGTLELEALVLSKLGPKKSVNAYSEAAQKAFSQLAFPEQVFKYNKSEKILKLIGIK</sequence>
<evidence type="ECO:0000256" key="1">
    <source>
        <dbReference type="SAM" id="SignalP"/>
    </source>
</evidence>
<dbReference type="Proteomes" id="UP000009328">
    <property type="component" value="Unassembled WGS sequence"/>
</dbReference>
<accession>K0KEM6</accession>
<evidence type="ECO:0000313" key="2">
    <source>
        <dbReference type="EMBL" id="CCH40677.1"/>
    </source>
</evidence>
<dbReference type="InParanoid" id="K0KEM6"/>